<evidence type="ECO:0000256" key="2">
    <source>
        <dbReference type="ARBA" id="ARBA00022827"/>
    </source>
</evidence>
<accession>A0A9P9G8E3</accession>
<protein>
    <submittedName>
        <fullName evidence="6">FAD binding domain-containing protein</fullName>
    </submittedName>
</protein>
<dbReference type="InterPro" id="IPR036188">
    <property type="entry name" value="FAD/NAD-bd_sf"/>
</dbReference>
<proteinExistence type="predicted"/>
<name>A0A9P9G8E3_FUSRE</name>
<keyword evidence="4" id="KW-0812">Transmembrane</keyword>
<evidence type="ECO:0000259" key="5">
    <source>
        <dbReference type="Pfam" id="PF01494"/>
    </source>
</evidence>
<organism evidence="6 7">
    <name type="scientific">Fusarium redolens</name>
    <dbReference type="NCBI Taxonomy" id="48865"/>
    <lineage>
        <taxon>Eukaryota</taxon>
        <taxon>Fungi</taxon>
        <taxon>Dikarya</taxon>
        <taxon>Ascomycota</taxon>
        <taxon>Pezizomycotina</taxon>
        <taxon>Sordariomycetes</taxon>
        <taxon>Hypocreomycetidae</taxon>
        <taxon>Hypocreales</taxon>
        <taxon>Nectriaceae</taxon>
        <taxon>Fusarium</taxon>
        <taxon>Fusarium redolens species complex</taxon>
    </lineage>
</organism>
<dbReference type="Pfam" id="PF01494">
    <property type="entry name" value="FAD_binding_3"/>
    <property type="match status" value="1"/>
</dbReference>
<evidence type="ECO:0000313" key="7">
    <source>
        <dbReference type="Proteomes" id="UP000720189"/>
    </source>
</evidence>
<dbReference type="Gene3D" id="3.50.50.60">
    <property type="entry name" value="FAD/NAD(P)-binding domain"/>
    <property type="match status" value="1"/>
</dbReference>
<dbReference type="EMBL" id="JAGMUX010000018">
    <property type="protein sequence ID" value="KAH7233882.1"/>
    <property type="molecule type" value="Genomic_DNA"/>
</dbReference>
<evidence type="ECO:0000256" key="4">
    <source>
        <dbReference type="SAM" id="Phobius"/>
    </source>
</evidence>
<dbReference type="RefSeq" id="XP_046044227.1">
    <property type="nucleotide sequence ID" value="XM_046200152.1"/>
</dbReference>
<gene>
    <name evidence="6" type="ORF">BKA55DRAFT_695418</name>
</gene>
<dbReference type="GeneID" id="70230106"/>
<comment type="caution">
    <text evidence="6">The sequence shown here is derived from an EMBL/GenBank/DDBJ whole genome shotgun (WGS) entry which is preliminary data.</text>
</comment>
<keyword evidence="2" id="KW-0274">FAD</keyword>
<sequence>MPSNDSHTIPTGPNQVDDTIPIAQSQRTLFDFKEFNHTNIPLEPEEWPVIIIGSSMVGMTLGVLLGYHGIKSVSFDRHPSTAIHPRAALFLLRSVEIFRQLGLEDELRSESASNFDLDAGMISAG</sequence>
<dbReference type="InterPro" id="IPR002938">
    <property type="entry name" value="FAD-bd"/>
</dbReference>
<keyword evidence="7" id="KW-1185">Reference proteome</keyword>
<dbReference type="GO" id="GO:0071949">
    <property type="term" value="F:FAD binding"/>
    <property type="evidence" value="ECO:0007669"/>
    <property type="project" value="InterPro"/>
</dbReference>
<keyword evidence="4" id="KW-1133">Transmembrane helix</keyword>
<keyword evidence="3" id="KW-0560">Oxidoreductase</keyword>
<feature type="transmembrane region" description="Helical" evidence="4">
    <location>
        <begin position="47"/>
        <end position="67"/>
    </location>
</feature>
<keyword evidence="1" id="KW-0285">Flavoprotein</keyword>
<dbReference type="PANTHER" id="PTHR43004:SF8">
    <property type="entry name" value="FAD-BINDING DOMAIN-CONTAINING PROTEIN-RELATED"/>
    <property type="match status" value="1"/>
</dbReference>
<dbReference type="Proteomes" id="UP000720189">
    <property type="component" value="Unassembled WGS sequence"/>
</dbReference>
<dbReference type="AlphaFoldDB" id="A0A9P9G8E3"/>
<dbReference type="InterPro" id="IPR050641">
    <property type="entry name" value="RIFMO-like"/>
</dbReference>
<dbReference type="SUPFAM" id="SSF51905">
    <property type="entry name" value="FAD/NAD(P)-binding domain"/>
    <property type="match status" value="1"/>
</dbReference>
<feature type="domain" description="FAD-binding" evidence="5">
    <location>
        <begin position="47"/>
        <end position="113"/>
    </location>
</feature>
<evidence type="ECO:0000313" key="6">
    <source>
        <dbReference type="EMBL" id="KAH7233882.1"/>
    </source>
</evidence>
<reference evidence="6" key="1">
    <citation type="journal article" date="2021" name="Nat. Commun.">
        <title>Genetic determinants of endophytism in the Arabidopsis root mycobiome.</title>
        <authorList>
            <person name="Mesny F."/>
            <person name="Miyauchi S."/>
            <person name="Thiergart T."/>
            <person name="Pickel B."/>
            <person name="Atanasova L."/>
            <person name="Karlsson M."/>
            <person name="Huettel B."/>
            <person name="Barry K.W."/>
            <person name="Haridas S."/>
            <person name="Chen C."/>
            <person name="Bauer D."/>
            <person name="Andreopoulos W."/>
            <person name="Pangilinan J."/>
            <person name="LaButti K."/>
            <person name="Riley R."/>
            <person name="Lipzen A."/>
            <person name="Clum A."/>
            <person name="Drula E."/>
            <person name="Henrissat B."/>
            <person name="Kohler A."/>
            <person name="Grigoriev I.V."/>
            <person name="Martin F.M."/>
            <person name="Hacquard S."/>
        </authorList>
    </citation>
    <scope>NUCLEOTIDE SEQUENCE</scope>
    <source>
        <strain evidence="6">MPI-CAGE-AT-0023</strain>
    </source>
</reference>
<dbReference type="PANTHER" id="PTHR43004">
    <property type="entry name" value="TRK SYSTEM POTASSIUM UPTAKE PROTEIN"/>
    <property type="match status" value="1"/>
</dbReference>
<dbReference type="OrthoDB" id="2690153at2759"/>
<evidence type="ECO:0000256" key="3">
    <source>
        <dbReference type="ARBA" id="ARBA00023002"/>
    </source>
</evidence>
<dbReference type="GO" id="GO:0016709">
    <property type="term" value="F:oxidoreductase activity, acting on paired donors, with incorporation or reduction of molecular oxygen, NAD(P)H as one donor, and incorporation of one atom of oxygen"/>
    <property type="evidence" value="ECO:0007669"/>
    <property type="project" value="UniProtKB-ARBA"/>
</dbReference>
<evidence type="ECO:0000256" key="1">
    <source>
        <dbReference type="ARBA" id="ARBA00022630"/>
    </source>
</evidence>
<keyword evidence="4" id="KW-0472">Membrane</keyword>